<proteinExistence type="predicted"/>
<dbReference type="Proteomes" id="UP000574067">
    <property type="component" value="Unassembled WGS sequence"/>
</dbReference>
<sequence>MDTTSLLWVGALMAVALGLAGVVLPLLPGTPLLFGGLWLAAWLDGYSRVSMLTVGVLAVMALLAWVADYAAAALGVRRAGASGRAMAGAAIGAVLGAFAGLPGLIVGPVLGAMAGEWSVRRHAGQATRAGIAAGLGFVIAVAAKLGLALGMLGVFAFSYFV</sequence>
<keyword evidence="3" id="KW-1185">Reference proteome</keyword>
<gene>
    <name evidence="2" type="ORF">HHL10_28610</name>
</gene>
<accession>A0A848FL00</accession>
<name>A0A848FL00_9BURK</name>
<dbReference type="EMBL" id="JABBFW010000046">
    <property type="protein sequence ID" value="NML18940.1"/>
    <property type="molecule type" value="Genomic_DNA"/>
</dbReference>
<feature type="transmembrane region" description="Helical" evidence="1">
    <location>
        <begin position="49"/>
        <end position="67"/>
    </location>
</feature>
<reference evidence="2 3" key="1">
    <citation type="submission" date="2020-04" db="EMBL/GenBank/DDBJ databases">
        <title>Azohydromonas sp. isolated from soil.</title>
        <authorList>
            <person name="Dahal R.H."/>
        </authorList>
    </citation>
    <scope>NUCLEOTIDE SEQUENCE [LARGE SCALE GENOMIC DNA]</scope>
    <source>
        <strain evidence="2 3">G-1-1-14</strain>
    </source>
</reference>
<dbReference type="PANTHER" id="PTHR39165:SF1">
    <property type="entry name" value="DUF456 DOMAIN-CONTAINING PROTEIN"/>
    <property type="match status" value="1"/>
</dbReference>
<organism evidence="2 3">
    <name type="scientific">Azohydromonas caseinilytica</name>
    <dbReference type="NCBI Taxonomy" id="2728836"/>
    <lineage>
        <taxon>Bacteria</taxon>
        <taxon>Pseudomonadati</taxon>
        <taxon>Pseudomonadota</taxon>
        <taxon>Betaproteobacteria</taxon>
        <taxon>Burkholderiales</taxon>
        <taxon>Sphaerotilaceae</taxon>
        <taxon>Azohydromonas</taxon>
    </lineage>
</organism>
<comment type="caution">
    <text evidence="2">The sequence shown here is derived from an EMBL/GenBank/DDBJ whole genome shotgun (WGS) entry which is preliminary data.</text>
</comment>
<protein>
    <submittedName>
        <fullName evidence="2">DUF456 domain-containing protein</fullName>
    </submittedName>
</protein>
<dbReference type="RefSeq" id="WP_169163840.1">
    <property type="nucleotide sequence ID" value="NZ_JABBFW010000046.1"/>
</dbReference>
<keyword evidence="1" id="KW-1133">Transmembrane helix</keyword>
<keyword evidence="1" id="KW-0472">Membrane</keyword>
<dbReference type="PANTHER" id="PTHR39165">
    <property type="entry name" value="IG HYPOTHETICAL 17883"/>
    <property type="match status" value="1"/>
</dbReference>
<feature type="transmembrane region" description="Helical" evidence="1">
    <location>
        <begin position="131"/>
        <end position="160"/>
    </location>
</feature>
<keyword evidence="1" id="KW-0812">Transmembrane</keyword>
<evidence type="ECO:0000313" key="3">
    <source>
        <dbReference type="Proteomes" id="UP000574067"/>
    </source>
</evidence>
<dbReference type="AlphaFoldDB" id="A0A848FL00"/>
<dbReference type="Pfam" id="PF04306">
    <property type="entry name" value="DUF456"/>
    <property type="match status" value="1"/>
</dbReference>
<feature type="transmembrane region" description="Helical" evidence="1">
    <location>
        <begin position="87"/>
        <end position="110"/>
    </location>
</feature>
<evidence type="ECO:0000313" key="2">
    <source>
        <dbReference type="EMBL" id="NML18940.1"/>
    </source>
</evidence>
<dbReference type="InterPro" id="IPR007403">
    <property type="entry name" value="DUF456"/>
</dbReference>
<feature type="transmembrane region" description="Helical" evidence="1">
    <location>
        <begin position="6"/>
        <end position="28"/>
    </location>
</feature>
<evidence type="ECO:0000256" key="1">
    <source>
        <dbReference type="SAM" id="Phobius"/>
    </source>
</evidence>